<dbReference type="InterPro" id="IPR036554">
    <property type="entry name" value="GHMP_kinase_C_sf"/>
</dbReference>
<dbReference type="Gene3D" id="3.30.70.890">
    <property type="entry name" value="GHMP kinase, C-terminal domain"/>
    <property type="match status" value="1"/>
</dbReference>
<evidence type="ECO:0000256" key="2">
    <source>
        <dbReference type="ARBA" id="ARBA00022679"/>
    </source>
</evidence>
<evidence type="ECO:0008006" key="7">
    <source>
        <dbReference type="Google" id="ProtNLM"/>
    </source>
</evidence>
<accession>A0AAD7Z8R5</accession>
<proteinExistence type="predicted"/>
<dbReference type="PRINTS" id="PR00959">
    <property type="entry name" value="MEVGALKINASE"/>
</dbReference>
<gene>
    <name evidence="5" type="ORF">L9F63_006948</name>
</gene>
<feature type="non-terminal residue" evidence="5">
    <location>
        <position position="385"/>
    </location>
</feature>
<evidence type="ECO:0000256" key="4">
    <source>
        <dbReference type="ARBA" id="ARBA00022842"/>
    </source>
</evidence>
<keyword evidence="4" id="KW-0460">Magnesium</keyword>
<dbReference type="AlphaFoldDB" id="A0AAD7Z8R5"/>
<organism evidence="5 6">
    <name type="scientific">Diploptera punctata</name>
    <name type="common">Pacific beetle cockroach</name>
    <dbReference type="NCBI Taxonomy" id="6984"/>
    <lineage>
        <taxon>Eukaryota</taxon>
        <taxon>Metazoa</taxon>
        <taxon>Ecdysozoa</taxon>
        <taxon>Arthropoda</taxon>
        <taxon>Hexapoda</taxon>
        <taxon>Insecta</taxon>
        <taxon>Pterygota</taxon>
        <taxon>Neoptera</taxon>
        <taxon>Polyneoptera</taxon>
        <taxon>Dictyoptera</taxon>
        <taxon>Blattodea</taxon>
        <taxon>Blaberoidea</taxon>
        <taxon>Blaberidae</taxon>
        <taxon>Diplopterinae</taxon>
        <taxon>Diploptera</taxon>
    </lineage>
</organism>
<dbReference type="EMBL" id="JASPKZ010009805">
    <property type="protein sequence ID" value="KAJ9576215.1"/>
    <property type="molecule type" value="Genomic_DNA"/>
</dbReference>
<evidence type="ECO:0000256" key="3">
    <source>
        <dbReference type="ARBA" id="ARBA00022777"/>
    </source>
</evidence>
<dbReference type="GO" id="GO:0006695">
    <property type="term" value="P:cholesterol biosynthetic process"/>
    <property type="evidence" value="ECO:0007669"/>
    <property type="project" value="TreeGrafter"/>
</dbReference>
<dbReference type="Proteomes" id="UP001233999">
    <property type="component" value="Unassembled WGS sequence"/>
</dbReference>
<keyword evidence="1" id="KW-0963">Cytoplasm</keyword>
<dbReference type="GO" id="GO:0004496">
    <property type="term" value="F:mevalonate kinase activity"/>
    <property type="evidence" value="ECO:0007669"/>
    <property type="project" value="InterPro"/>
</dbReference>
<reference evidence="5" key="1">
    <citation type="journal article" date="2023" name="IScience">
        <title>Live-bearing cockroach genome reveals convergent evolutionary mechanisms linked to viviparity in insects and beyond.</title>
        <authorList>
            <person name="Fouks B."/>
            <person name="Harrison M.C."/>
            <person name="Mikhailova A.A."/>
            <person name="Marchal E."/>
            <person name="English S."/>
            <person name="Carruthers M."/>
            <person name="Jennings E.C."/>
            <person name="Chiamaka E.L."/>
            <person name="Frigard R.A."/>
            <person name="Pippel M."/>
            <person name="Attardo G.M."/>
            <person name="Benoit J.B."/>
            <person name="Bornberg-Bauer E."/>
            <person name="Tobe S.S."/>
        </authorList>
    </citation>
    <scope>NUCLEOTIDE SEQUENCE</scope>
    <source>
        <strain evidence="5">Stay&amp;Tobe</strain>
    </source>
</reference>
<dbReference type="PANTHER" id="PTHR43290">
    <property type="entry name" value="MEVALONATE KINASE"/>
    <property type="match status" value="1"/>
</dbReference>
<dbReference type="SUPFAM" id="SSF54211">
    <property type="entry name" value="Ribosomal protein S5 domain 2-like"/>
    <property type="match status" value="1"/>
</dbReference>
<keyword evidence="2" id="KW-0808">Transferase</keyword>
<keyword evidence="3" id="KW-0418">Kinase</keyword>
<dbReference type="GO" id="GO:0005829">
    <property type="term" value="C:cytosol"/>
    <property type="evidence" value="ECO:0007669"/>
    <property type="project" value="TreeGrafter"/>
</dbReference>
<dbReference type="Gene3D" id="3.30.230.10">
    <property type="match status" value="1"/>
</dbReference>
<comment type="caution">
    <text evidence="5">The sequence shown here is derived from an EMBL/GenBank/DDBJ whole genome shotgun (WGS) entry which is preliminary data.</text>
</comment>
<dbReference type="PANTHER" id="PTHR43290:SF2">
    <property type="entry name" value="MEVALONATE KINASE"/>
    <property type="match status" value="1"/>
</dbReference>
<dbReference type="InterPro" id="IPR014721">
    <property type="entry name" value="Ribsml_uS5_D2-typ_fold_subgr"/>
</dbReference>
<sequence>MNFDVTAPGHILPFHEGTMRKGNNILCCAVNLRVHLSFKEVKKEMFELHLENYKHTVTYSYDDFKTNLLAHLPHPGSNYSWETPELIDINKIMPLVIEFVNSITPTKLQDLIHEFALYDFFLIAACIMCSVNVEFEPFAVFIKSDIPSGIIVDSSSAHSVCIAAAFVHYLRLLALKSGKLNEDISKPTYKSSKISQFISDAFDVNEKYIIFKWSCLSEKLIPRDIYGIGSSISTYGEMIKFTKGVNEFRPSLRPLSHVKVIKILIIDSGVKPNTKLMNKELEEFAKTFPDIMEPISMLQETLSNLAVGFLTDTMDRVEDKKLLELDIGFIMDLDHTLYTAMNLTNPELDDVYNIVTKSGFKGRAYGPGIGGCFVVYLADDSEEQN</sequence>
<evidence type="ECO:0000313" key="5">
    <source>
        <dbReference type="EMBL" id="KAJ9576215.1"/>
    </source>
</evidence>
<name>A0AAD7Z8R5_DIPPU</name>
<dbReference type="InterPro" id="IPR006205">
    <property type="entry name" value="Mev_gal_kin"/>
</dbReference>
<dbReference type="GO" id="GO:0005524">
    <property type="term" value="F:ATP binding"/>
    <property type="evidence" value="ECO:0007669"/>
    <property type="project" value="InterPro"/>
</dbReference>
<dbReference type="SUPFAM" id="SSF55060">
    <property type="entry name" value="GHMP Kinase, C-terminal domain"/>
    <property type="match status" value="1"/>
</dbReference>
<keyword evidence="6" id="KW-1185">Reference proteome</keyword>
<dbReference type="GO" id="GO:0019287">
    <property type="term" value="P:isopentenyl diphosphate biosynthetic process, mevalonate pathway"/>
    <property type="evidence" value="ECO:0007669"/>
    <property type="project" value="TreeGrafter"/>
</dbReference>
<protein>
    <recommendedName>
        <fullName evidence="7">Mevalonate kinase</fullName>
    </recommendedName>
</protein>
<reference evidence="5" key="2">
    <citation type="submission" date="2023-05" db="EMBL/GenBank/DDBJ databases">
        <authorList>
            <person name="Fouks B."/>
        </authorList>
    </citation>
    <scope>NUCLEOTIDE SEQUENCE</scope>
    <source>
        <strain evidence="5">Stay&amp;Tobe</strain>
        <tissue evidence="5">Testes</tissue>
    </source>
</reference>
<dbReference type="InterPro" id="IPR020568">
    <property type="entry name" value="Ribosomal_Su5_D2-typ_SF"/>
</dbReference>
<evidence type="ECO:0000313" key="6">
    <source>
        <dbReference type="Proteomes" id="UP001233999"/>
    </source>
</evidence>
<evidence type="ECO:0000256" key="1">
    <source>
        <dbReference type="ARBA" id="ARBA00022490"/>
    </source>
</evidence>